<reference evidence="5" key="1">
    <citation type="submission" date="2022-11" db="UniProtKB">
        <authorList>
            <consortium name="WormBaseParasite"/>
        </authorList>
    </citation>
    <scope>IDENTIFICATION</scope>
</reference>
<dbReference type="InterPro" id="IPR011598">
    <property type="entry name" value="bHLH_dom"/>
</dbReference>
<sequence length="280" mass="31008">MPMSNGATCLAAGYASGQFPGNPCAKLLSSPAHIPRMIRLGVGHSQFNTIVKIATQPNGIVSSANAAAGGAPLGTLASSGRLFRQQFAFSDGHRCNGPLHGQQRYQQQQQQQPPVFITAAAAQTFRQEYLMMRTNQHAAAAEPSKGNPNIRCPVSQHYAQPKTMMTSNDFSLSKKRGKYKGKFKQATAVERRNARERTRVHTVNQAFVLLRRKLPSLAKNTKRVSKLKILRAGIARIDQLLRMLDHEVMPPFGFGTDLRNNDWSNNSKESSVDRWEEQSH</sequence>
<dbReference type="GO" id="GO:0000981">
    <property type="term" value="F:DNA-binding transcription factor activity, RNA polymerase II-specific"/>
    <property type="evidence" value="ECO:0007669"/>
    <property type="project" value="TreeGrafter"/>
</dbReference>
<evidence type="ECO:0000256" key="2">
    <source>
        <dbReference type="SAM" id="MobiDB-lite"/>
    </source>
</evidence>
<dbReference type="Proteomes" id="UP000887572">
    <property type="component" value="Unplaced"/>
</dbReference>
<evidence type="ECO:0000313" key="4">
    <source>
        <dbReference type="Proteomes" id="UP000887572"/>
    </source>
</evidence>
<dbReference type="PANTHER" id="PTHR23349">
    <property type="entry name" value="BASIC HELIX-LOOP-HELIX TRANSCRIPTION FACTOR, TWIST"/>
    <property type="match status" value="1"/>
</dbReference>
<dbReference type="GO" id="GO:0000977">
    <property type="term" value="F:RNA polymerase II transcription regulatory region sequence-specific DNA binding"/>
    <property type="evidence" value="ECO:0007669"/>
    <property type="project" value="TreeGrafter"/>
</dbReference>
<proteinExistence type="predicted"/>
<organism evidence="4 5">
    <name type="scientific">Globodera rostochiensis</name>
    <name type="common">Golden nematode worm</name>
    <name type="synonym">Heterodera rostochiensis</name>
    <dbReference type="NCBI Taxonomy" id="31243"/>
    <lineage>
        <taxon>Eukaryota</taxon>
        <taxon>Metazoa</taxon>
        <taxon>Ecdysozoa</taxon>
        <taxon>Nematoda</taxon>
        <taxon>Chromadorea</taxon>
        <taxon>Rhabditida</taxon>
        <taxon>Tylenchina</taxon>
        <taxon>Tylenchomorpha</taxon>
        <taxon>Tylenchoidea</taxon>
        <taxon>Heteroderidae</taxon>
        <taxon>Heteroderinae</taxon>
        <taxon>Globodera</taxon>
    </lineage>
</organism>
<dbReference type="Pfam" id="PF00010">
    <property type="entry name" value="HLH"/>
    <property type="match status" value="1"/>
</dbReference>
<dbReference type="PANTHER" id="PTHR23349:SF108">
    <property type="entry name" value="BHLH DOMAIN-CONTAINING PROTEIN"/>
    <property type="match status" value="1"/>
</dbReference>
<dbReference type="InterPro" id="IPR050283">
    <property type="entry name" value="E-box_TF_Regulators"/>
</dbReference>
<feature type="region of interest" description="Disordered" evidence="2">
    <location>
        <begin position="255"/>
        <end position="280"/>
    </location>
</feature>
<dbReference type="AlphaFoldDB" id="A0A914ICK0"/>
<dbReference type="SMART" id="SM00353">
    <property type="entry name" value="HLH"/>
    <property type="match status" value="1"/>
</dbReference>
<feature type="compositionally biased region" description="Basic and acidic residues" evidence="2">
    <location>
        <begin position="270"/>
        <end position="280"/>
    </location>
</feature>
<protein>
    <submittedName>
        <fullName evidence="5">BHLH domain-containing protein</fullName>
    </submittedName>
</protein>
<dbReference type="SUPFAM" id="SSF47459">
    <property type="entry name" value="HLH, helix-loop-helix DNA-binding domain"/>
    <property type="match status" value="1"/>
</dbReference>
<feature type="domain" description="BHLH" evidence="3">
    <location>
        <begin position="187"/>
        <end position="240"/>
    </location>
</feature>
<evidence type="ECO:0000313" key="5">
    <source>
        <dbReference type="WBParaSite" id="Gr19_v10_g936.t1"/>
    </source>
</evidence>
<name>A0A914ICK0_GLORO</name>
<dbReference type="GO" id="GO:0032502">
    <property type="term" value="P:developmental process"/>
    <property type="evidence" value="ECO:0007669"/>
    <property type="project" value="TreeGrafter"/>
</dbReference>
<dbReference type="PROSITE" id="PS50888">
    <property type="entry name" value="BHLH"/>
    <property type="match status" value="1"/>
</dbReference>
<evidence type="ECO:0000259" key="3">
    <source>
        <dbReference type="PROSITE" id="PS50888"/>
    </source>
</evidence>
<keyword evidence="4" id="KW-1185">Reference proteome</keyword>
<accession>A0A914ICK0</accession>
<dbReference type="CDD" id="cd11418">
    <property type="entry name" value="bHLH_TS_ASCL"/>
    <property type="match status" value="1"/>
</dbReference>
<dbReference type="GO" id="GO:0046983">
    <property type="term" value="F:protein dimerization activity"/>
    <property type="evidence" value="ECO:0007669"/>
    <property type="project" value="InterPro"/>
</dbReference>
<dbReference type="WBParaSite" id="Gr19_v10_g936.t1">
    <property type="protein sequence ID" value="Gr19_v10_g936.t1"/>
    <property type="gene ID" value="Gr19_v10_g936"/>
</dbReference>
<dbReference type="Gene3D" id="4.10.280.10">
    <property type="entry name" value="Helix-loop-helix DNA-binding domain"/>
    <property type="match status" value="1"/>
</dbReference>
<dbReference type="InterPro" id="IPR036638">
    <property type="entry name" value="HLH_DNA-bd_sf"/>
</dbReference>
<evidence type="ECO:0000256" key="1">
    <source>
        <dbReference type="ARBA" id="ARBA00023125"/>
    </source>
</evidence>
<keyword evidence="1" id="KW-0238">DNA-binding</keyword>